<evidence type="ECO:0000256" key="5">
    <source>
        <dbReference type="ARBA" id="ARBA00022970"/>
    </source>
</evidence>
<dbReference type="FunFam" id="1.20.1740.10:FF:000001">
    <property type="entry name" value="Amino acid permease"/>
    <property type="match status" value="1"/>
</dbReference>
<name>A0A7Z1B3C5_9BACI</name>
<dbReference type="Gene3D" id="1.20.1740.10">
    <property type="entry name" value="Amino acid/polyamine transporter I"/>
    <property type="match status" value="1"/>
</dbReference>
<keyword evidence="2" id="KW-0813">Transport</keyword>
<evidence type="ECO:0000313" key="9">
    <source>
        <dbReference type="EMBL" id="OLF93845.1"/>
    </source>
</evidence>
<dbReference type="PANTHER" id="PTHR43495">
    <property type="entry name" value="GABA PERMEASE"/>
    <property type="match status" value="1"/>
</dbReference>
<sequence length="456" mass="49439">MANKELKRGLGARHIQMIALGGTIGVGLFMGSSSTIKWTGPSVLLAYAICGIFIFFIMRAMGEMLYVEPSTGSFATFGHQYIHPLAGYITAWSNWFQWVIVGMSEIIAVGEYMKYWFPDLPAWIPGIIAMAILGGANLVSVKSFGEFEFWFAMIKIVTIVLMIVAGLGIIFFGFGNGGQAIGFSNLWSHGGFFTGGFSGFFFALSLVIAAYQGVELIGITAGEAKDPQNTLRHAIQSIIWRILIFYIGAIFVIVTVYPWDELNAIGSPFVSTFAKVGITAAAGIINFVVITAAMSGCNSGIFSAGRMLYTLGVNGQAPKFFTKISRNGVPLYGTIAVLFGLAIGVVLNYIAPPNIFVYVYSASVLPGMIPWFVILLSHIGFRKAKGAEIDKHPFKMPFAPVTNYLTIGFLLMVLVGMWFNDDTRVSLIVGVIFLAVVAGSYYVFGIGKRASVDENK</sequence>
<accession>A0A7Z1B3C5</accession>
<evidence type="ECO:0000256" key="6">
    <source>
        <dbReference type="ARBA" id="ARBA00022989"/>
    </source>
</evidence>
<protein>
    <submittedName>
        <fullName evidence="9">Amino acid permease family protein</fullName>
    </submittedName>
</protein>
<evidence type="ECO:0000256" key="2">
    <source>
        <dbReference type="ARBA" id="ARBA00022448"/>
    </source>
</evidence>
<evidence type="ECO:0000313" key="10">
    <source>
        <dbReference type="Proteomes" id="UP000185604"/>
    </source>
</evidence>
<keyword evidence="7" id="KW-0472">Membrane</keyword>
<keyword evidence="6" id="KW-1133">Transmembrane helix</keyword>
<keyword evidence="4" id="KW-0812">Transmembrane</keyword>
<comment type="caution">
    <text evidence="9">The sequence shown here is derived from an EMBL/GenBank/DDBJ whole genome shotgun (WGS) entry which is preliminary data.</text>
</comment>
<comment type="subcellular location">
    <subcellularLocation>
        <location evidence="1">Cell membrane</location>
        <topology evidence="1">Multi-pass membrane protein</topology>
    </subcellularLocation>
</comment>
<evidence type="ECO:0000256" key="4">
    <source>
        <dbReference type="ARBA" id="ARBA00022692"/>
    </source>
</evidence>
<dbReference type="PIRSF" id="PIRSF006060">
    <property type="entry name" value="AA_transporter"/>
    <property type="match status" value="1"/>
</dbReference>
<dbReference type="Proteomes" id="UP000185604">
    <property type="component" value="Unassembled WGS sequence"/>
</dbReference>
<dbReference type="PANTHER" id="PTHR43495:SF6">
    <property type="entry name" value="THREONINE_SERINE TRANSPORTER YBXG-RELATED"/>
    <property type="match status" value="1"/>
</dbReference>
<keyword evidence="3" id="KW-1003">Cell membrane</keyword>
<organism evidence="9 10">
    <name type="scientific">Bacillus paralicheniformis</name>
    <dbReference type="NCBI Taxonomy" id="1648923"/>
    <lineage>
        <taxon>Bacteria</taxon>
        <taxon>Bacillati</taxon>
        <taxon>Bacillota</taxon>
        <taxon>Bacilli</taxon>
        <taxon>Bacillales</taxon>
        <taxon>Bacillaceae</taxon>
        <taxon>Bacillus</taxon>
    </lineage>
</organism>
<feature type="domain" description="Amino acid permease/ SLC12A" evidence="8">
    <location>
        <begin position="14"/>
        <end position="425"/>
    </location>
</feature>
<dbReference type="AlphaFoldDB" id="A0A7Z1B3C5"/>
<proteinExistence type="predicted"/>
<evidence type="ECO:0000256" key="1">
    <source>
        <dbReference type="ARBA" id="ARBA00004651"/>
    </source>
</evidence>
<evidence type="ECO:0000259" key="8">
    <source>
        <dbReference type="Pfam" id="PF00324"/>
    </source>
</evidence>
<evidence type="ECO:0000256" key="3">
    <source>
        <dbReference type="ARBA" id="ARBA00022475"/>
    </source>
</evidence>
<dbReference type="InterPro" id="IPR004841">
    <property type="entry name" value="AA-permease/SLC12A_dom"/>
</dbReference>
<dbReference type="RefSeq" id="WP_023857711.1">
    <property type="nucleotide sequence ID" value="NZ_AP023088.1"/>
</dbReference>
<dbReference type="EMBL" id="LKPO01000013">
    <property type="protein sequence ID" value="OLF93845.1"/>
    <property type="molecule type" value="Genomic_DNA"/>
</dbReference>
<gene>
    <name evidence="9" type="ORF">B4121_2215</name>
</gene>
<reference evidence="9 10" key="1">
    <citation type="journal article" date="2016" name="Front. Microbiol.">
        <title>High-Level Heat Resistance of Spores of Bacillus amyloliquefaciens and Bacillus licheniformis Results from the Presence of a spoVA Operon in a Tn1546 Transposon.</title>
        <authorList>
            <person name="Berendsen E.M."/>
            <person name="Koning R.A."/>
            <person name="Boekhorst J."/>
            <person name="de Jong A."/>
            <person name="Kuipers O.P."/>
            <person name="Wells-Bennik M.H."/>
        </authorList>
    </citation>
    <scope>NUCLEOTIDE SEQUENCE [LARGE SCALE GENOMIC DNA]</scope>
    <source>
        <strain evidence="9 10">B4121</strain>
    </source>
</reference>
<keyword evidence="5" id="KW-0029">Amino-acid transport</keyword>
<evidence type="ECO:0000256" key="7">
    <source>
        <dbReference type="ARBA" id="ARBA00023136"/>
    </source>
</evidence>
<dbReference type="InterPro" id="IPR004840">
    <property type="entry name" value="Amino_acid_permease_CS"/>
</dbReference>
<dbReference type="GO" id="GO:0055085">
    <property type="term" value="P:transmembrane transport"/>
    <property type="evidence" value="ECO:0007669"/>
    <property type="project" value="InterPro"/>
</dbReference>
<dbReference type="GO" id="GO:0005886">
    <property type="term" value="C:plasma membrane"/>
    <property type="evidence" value="ECO:0007669"/>
    <property type="project" value="UniProtKB-SubCell"/>
</dbReference>
<dbReference type="PROSITE" id="PS00218">
    <property type="entry name" value="AMINO_ACID_PERMEASE_1"/>
    <property type="match status" value="1"/>
</dbReference>
<dbReference type="Pfam" id="PF00324">
    <property type="entry name" value="AA_permease"/>
    <property type="match status" value="1"/>
</dbReference>
<dbReference type="GO" id="GO:0006865">
    <property type="term" value="P:amino acid transport"/>
    <property type="evidence" value="ECO:0007669"/>
    <property type="project" value="UniProtKB-KW"/>
</dbReference>